<gene>
    <name evidence="2" type="ORF">AK830_g7398</name>
</gene>
<name>A0A0P7BG93_9HYPO</name>
<dbReference type="PANTHER" id="PTHR22684">
    <property type="entry name" value="NULP1-RELATED"/>
    <property type="match status" value="1"/>
</dbReference>
<dbReference type="Pfam" id="PF04910">
    <property type="entry name" value="Tcf25"/>
    <property type="match status" value="1"/>
</dbReference>
<evidence type="ECO:0008006" key="4">
    <source>
        <dbReference type="Google" id="ProtNLM"/>
    </source>
</evidence>
<reference evidence="2 3" key="1">
    <citation type="submission" date="2015-09" db="EMBL/GenBank/DDBJ databases">
        <title>Draft genome of a European isolate of the apple canker pathogen Neonectria ditissima.</title>
        <authorList>
            <person name="Gomez-Cortecero A."/>
            <person name="Harrison R.J."/>
            <person name="Armitage A.D."/>
        </authorList>
    </citation>
    <scope>NUCLEOTIDE SEQUENCE [LARGE SCALE GENOMIC DNA]</scope>
    <source>
        <strain evidence="2 3">R09/05</strain>
    </source>
</reference>
<evidence type="ECO:0000256" key="1">
    <source>
        <dbReference type="SAM" id="MobiDB-lite"/>
    </source>
</evidence>
<feature type="compositionally biased region" description="Acidic residues" evidence="1">
    <location>
        <begin position="102"/>
        <end position="112"/>
    </location>
</feature>
<dbReference type="STRING" id="78410.A0A0P7BG93"/>
<feature type="compositionally biased region" description="Acidic residues" evidence="1">
    <location>
        <begin position="54"/>
        <end position="64"/>
    </location>
</feature>
<comment type="caution">
    <text evidence="2">The sequence shown here is derived from an EMBL/GenBank/DDBJ whole genome shotgun (WGS) entry which is preliminary data.</text>
</comment>
<organism evidence="2 3">
    <name type="scientific">Neonectria ditissima</name>
    <dbReference type="NCBI Taxonomy" id="78410"/>
    <lineage>
        <taxon>Eukaryota</taxon>
        <taxon>Fungi</taxon>
        <taxon>Dikarya</taxon>
        <taxon>Ascomycota</taxon>
        <taxon>Pezizomycotina</taxon>
        <taxon>Sordariomycetes</taxon>
        <taxon>Hypocreomycetidae</taxon>
        <taxon>Hypocreales</taxon>
        <taxon>Nectriaceae</taxon>
        <taxon>Neonectria</taxon>
    </lineage>
</organism>
<protein>
    <recommendedName>
        <fullName evidence="4">Ribosome quality control complex subunit 1</fullName>
    </recommendedName>
</protein>
<feature type="compositionally biased region" description="Basic residues" evidence="1">
    <location>
        <begin position="83"/>
        <end position="96"/>
    </location>
</feature>
<feature type="region of interest" description="Disordered" evidence="1">
    <location>
        <begin position="1"/>
        <end position="112"/>
    </location>
</feature>
<dbReference type="AlphaFoldDB" id="A0A0P7BG93"/>
<dbReference type="Proteomes" id="UP000050424">
    <property type="component" value="Unassembled WGS sequence"/>
</dbReference>
<keyword evidence="3" id="KW-1185">Reference proteome</keyword>
<dbReference type="EMBL" id="LKCW01000115">
    <property type="protein sequence ID" value="KPM39144.1"/>
    <property type="molecule type" value="Genomic_DNA"/>
</dbReference>
<dbReference type="OrthoDB" id="205993at2759"/>
<sequence>MSSRQLRKLQKQRDLEKAQDVLPQSSEESDDDKGPVVAKPRVSLFAALGGDEAHDQDEDDEAEPEPQPTQEAVSELLEPASGKSKKKKKKKKKAKAKAAIPDEADPDDDDEDEIDRAIKELNITTSTSNDSSAAAAVASQASTRRINELLSINPYHLKAVNEMRNLFGREIIESAEAEDEQERNRRRHGPVQRQVDLETFLRGPPNAKKLSEVSLRRNAFIQGREHWPRQTAGGLTMREVKKAEDGTWTEYAYVHEGDYDAVQAFFFGCVQIGDPMRMVHLLQQVPYHVSTLLQVSSVAKQDQNMALAAELCERALFTFGRVTTSAFRQNIEQGRARLDFRRPENRQFWLAGYHYLKSLIRKGTYRTALEWAKLMYTLDPRDPYAMRHFIHPLAIRAHESRWLVDFLSEIESTSDSRDTVYLRQSVVLAKLQMADVEGARADLVMGMKRVPWLYCELFQELNLDTPPSIWGMSADSNSRSFWVKLYIYQAKDLWNNAQATGLLQSVAKDLEKVDTSNLPVDDAPADLGATRLAYLEGQTSLLSTAPRDRLDSQPNYEFDPLPPPEEENIFTGEGTRLPWAEQKQRSNTQPSDIEARMLNMFARQAGPAPVGLAAAAAGADDEEEDALAELLARDEEELQRDLEEHARGGNGTGLLGTLMQLLGGGGGRLADAETNDSARDRDAQSEEPEGLPGAWPDDDDEAGHGGHR</sequence>
<dbReference type="GO" id="GO:1990112">
    <property type="term" value="C:RQC complex"/>
    <property type="evidence" value="ECO:0007669"/>
    <property type="project" value="TreeGrafter"/>
</dbReference>
<feature type="compositionally biased region" description="Basic residues" evidence="1">
    <location>
        <begin position="1"/>
        <end position="10"/>
    </location>
</feature>
<dbReference type="GO" id="GO:0072344">
    <property type="term" value="P:rescue of stalled ribosome"/>
    <property type="evidence" value="ECO:0007669"/>
    <property type="project" value="TreeGrafter"/>
</dbReference>
<dbReference type="GO" id="GO:1990116">
    <property type="term" value="P:ribosome-associated ubiquitin-dependent protein catabolic process"/>
    <property type="evidence" value="ECO:0007669"/>
    <property type="project" value="TreeGrafter"/>
</dbReference>
<proteinExistence type="predicted"/>
<dbReference type="PANTHER" id="PTHR22684:SF0">
    <property type="entry name" value="RIBOSOME QUALITY CONTROL COMPLEX SUBUNIT TCF25"/>
    <property type="match status" value="1"/>
</dbReference>
<evidence type="ECO:0000313" key="2">
    <source>
        <dbReference type="EMBL" id="KPM39144.1"/>
    </source>
</evidence>
<evidence type="ECO:0000313" key="3">
    <source>
        <dbReference type="Proteomes" id="UP000050424"/>
    </source>
</evidence>
<dbReference type="InterPro" id="IPR006994">
    <property type="entry name" value="TCF25/Rqc1"/>
</dbReference>
<accession>A0A0P7BG93</accession>
<feature type="region of interest" description="Disordered" evidence="1">
    <location>
        <begin position="663"/>
        <end position="708"/>
    </location>
</feature>